<keyword evidence="1" id="KW-0175">Coiled coil</keyword>
<dbReference type="Pfam" id="PF13514">
    <property type="entry name" value="AAA_27"/>
    <property type="match status" value="1"/>
</dbReference>
<dbReference type="EMBL" id="FOSN01000002">
    <property type="protein sequence ID" value="SFK10635.1"/>
    <property type="molecule type" value="Genomic_DNA"/>
</dbReference>
<feature type="coiled-coil region" evidence="1">
    <location>
        <begin position="589"/>
        <end position="616"/>
    </location>
</feature>
<dbReference type="AlphaFoldDB" id="A0A1I3WSZ4"/>
<gene>
    <name evidence="3" type="ORF">SAMN05444581_102121</name>
</gene>
<organism evidence="3 4">
    <name type="scientific">Methylocapsa palsarum</name>
    <dbReference type="NCBI Taxonomy" id="1612308"/>
    <lineage>
        <taxon>Bacteria</taxon>
        <taxon>Pseudomonadati</taxon>
        <taxon>Pseudomonadota</taxon>
        <taxon>Alphaproteobacteria</taxon>
        <taxon>Hyphomicrobiales</taxon>
        <taxon>Beijerinckiaceae</taxon>
        <taxon>Methylocapsa</taxon>
    </lineage>
</organism>
<dbReference type="InterPro" id="IPR038734">
    <property type="entry name" value="YhaN_AAA"/>
</dbReference>
<reference evidence="3 4" key="1">
    <citation type="submission" date="2016-10" db="EMBL/GenBank/DDBJ databases">
        <authorList>
            <person name="de Groot N.N."/>
        </authorList>
    </citation>
    <scope>NUCLEOTIDE SEQUENCE [LARGE SCALE GENOMIC DNA]</scope>
    <source>
        <strain evidence="3 4">NE2</strain>
    </source>
</reference>
<dbReference type="STRING" id="1612308.SAMN05444581_102121"/>
<name>A0A1I3WSZ4_9HYPH</name>
<dbReference type="PANTHER" id="PTHR41259">
    <property type="entry name" value="DOUBLE-STRAND BREAK REPAIR RAD50 ATPASE, PUTATIVE-RELATED"/>
    <property type="match status" value="1"/>
</dbReference>
<evidence type="ECO:0000256" key="1">
    <source>
        <dbReference type="SAM" id="Coils"/>
    </source>
</evidence>
<dbReference type="SUPFAM" id="SSF52540">
    <property type="entry name" value="P-loop containing nucleoside triphosphate hydrolases"/>
    <property type="match status" value="1"/>
</dbReference>
<evidence type="ECO:0000313" key="4">
    <source>
        <dbReference type="Proteomes" id="UP000198755"/>
    </source>
</evidence>
<feature type="coiled-coil region" evidence="1">
    <location>
        <begin position="189"/>
        <end position="226"/>
    </location>
</feature>
<protein>
    <submittedName>
        <fullName evidence="3">Uncharacterized protein YhaN</fullName>
    </submittedName>
</protein>
<feature type="domain" description="YhaN AAA" evidence="2">
    <location>
        <begin position="1"/>
        <end position="204"/>
    </location>
</feature>
<accession>A0A1I3WSZ4</accession>
<sequence>MRFESLVLERYGPFTDRAITFRPDARLHVVYGPNEAGKTSMLAAFADLLFGFPTRKANDFLHDSGALRIGAAVRLADGSALSFRRRRGAKNTILGEDNQALREDILSSILGHVTRETFLTEFGLTADTLRKGGNELLSAGGRLAETLAAASAGVSSLARAGARLQTDSEALFSPRKVASKEFYIADVRYQDAQRRMREAIVTADALKDAARTIKDAQDNFENIKLHHEEIGRGLALRRRAQRTRSKLLRIDIARAQLKTFEDLPLVGADKVKAWRSAHRELAEIDKALADLDFADTRGAAAIAALAVDETLLAMAPDIDALRERISAIRKAEDDLPRRREAQRAAREALDEAARRLDLSSHRELLALQPGDPALARVRELADALRRGEERLEEANTQAFEAGRELERLEAGAEPGVILIDPGPLRRRLELFVEIPADAETLRRNRAASEALARRLAEDAAALDPQPGNVDGLARLPLPQRAEIEAAAREAEELARIKGGLDAGLEAANRKRAEIENEIARLARSGAIATREDVALARARRDEALRTLEHSLDAGGDVARPLLNLLDKAIKTADGSADLLLSDTERATLLEAANHHLREASAECERINRDQEIAARRRDEAGAAWRGLWAKCGLAPKSPALMTRWRERAADLLDHRRRFEEQSVETEALSVKLASRREALAPLLADLGLDPLSDLPVELLHREACAAIERIQSVWTGHREREVARLKAITDRDRAQAVLADRELALRRLRADWPKAAAAIGLATGATPREAEAALAVWRDVPVHRGSFERESRSVEGIERDLQGFAQEVTALAGRAGSALAGGSPPHTLAELTRGLAATRAAGHERDALGKAAAERALQRRDYNERRERLGAVVRDARRQSRLPDEADIAPALARLDERAALDIQLSDHNRDLSESSDGQNEAALRCEQEGVDWDALAAEIERFEMMDRQLIADMNEAATRLHDAKRTYETLALGRDAEGAARERAEAGAALVAIAERWLVKAAAARLAARAIELHRSSVEEPLVTRASHLFNVATNSAFKGLAASYDEADQPVLVGIRMNSETVPVAGMSEGARDQLFLSLRLALLELRSAEPLPFIGDDLLSSFDEDRVAATADLLSDFGRSRQTILFTHHRHVADIAGKRLGAAADVITL</sequence>
<dbReference type="InterPro" id="IPR027417">
    <property type="entry name" value="P-loop_NTPase"/>
</dbReference>
<evidence type="ECO:0000313" key="3">
    <source>
        <dbReference type="EMBL" id="SFK10635.1"/>
    </source>
</evidence>
<proteinExistence type="predicted"/>
<dbReference type="OrthoDB" id="9764467at2"/>
<keyword evidence="4" id="KW-1185">Reference proteome</keyword>
<evidence type="ECO:0000259" key="2">
    <source>
        <dbReference type="Pfam" id="PF13514"/>
    </source>
</evidence>
<dbReference type="PANTHER" id="PTHR41259:SF1">
    <property type="entry name" value="DOUBLE-STRAND BREAK REPAIR RAD50 ATPASE, PUTATIVE-RELATED"/>
    <property type="match status" value="1"/>
</dbReference>
<dbReference type="Gene3D" id="3.40.50.300">
    <property type="entry name" value="P-loop containing nucleotide triphosphate hydrolases"/>
    <property type="match status" value="2"/>
</dbReference>
<dbReference type="RefSeq" id="WP_091677998.1">
    <property type="nucleotide sequence ID" value="NZ_FOSN01000002.1"/>
</dbReference>
<dbReference type="Proteomes" id="UP000198755">
    <property type="component" value="Unassembled WGS sequence"/>
</dbReference>
<feature type="coiled-coil region" evidence="1">
    <location>
        <begin position="374"/>
        <end position="411"/>
    </location>
</feature>